<dbReference type="Proteomes" id="UP000237749">
    <property type="component" value="Unassembled WGS sequence"/>
</dbReference>
<feature type="transmembrane region" description="Helical" evidence="1">
    <location>
        <begin position="33"/>
        <end position="51"/>
    </location>
</feature>
<dbReference type="InterPro" id="IPR036890">
    <property type="entry name" value="HATPase_C_sf"/>
</dbReference>
<feature type="transmembrane region" description="Helical" evidence="1">
    <location>
        <begin position="188"/>
        <end position="204"/>
    </location>
</feature>
<protein>
    <submittedName>
        <fullName evidence="3">GHKL domain-containing protein</fullName>
    </submittedName>
</protein>
<dbReference type="Pfam" id="PF14501">
    <property type="entry name" value="HATPase_c_5"/>
    <property type="match status" value="1"/>
</dbReference>
<feature type="transmembrane region" description="Helical" evidence="1">
    <location>
        <begin position="57"/>
        <end position="76"/>
    </location>
</feature>
<feature type="transmembrane region" description="Helical" evidence="1">
    <location>
        <begin position="119"/>
        <end position="138"/>
    </location>
</feature>
<dbReference type="PANTHER" id="PTHR40448">
    <property type="entry name" value="TWO-COMPONENT SENSOR HISTIDINE KINASE"/>
    <property type="match status" value="1"/>
</dbReference>
<dbReference type="SUPFAM" id="SSF55874">
    <property type="entry name" value="ATPase domain of HSP90 chaperone/DNA topoisomerase II/histidine kinase"/>
    <property type="match status" value="1"/>
</dbReference>
<evidence type="ECO:0000313" key="3">
    <source>
        <dbReference type="EMBL" id="PPK79043.1"/>
    </source>
</evidence>
<keyword evidence="4" id="KW-1185">Reference proteome</keyword>
<gene>
    <name evidence="3" type="ORF">BXY41_112203</name>
</gene>
<keyword evidence="1" id="KW-0812">Transmembrane</keyword>
<keyword evidence="1" id="KW-1133">Transmembrane helix</keyword>
<dbReference type="Gene3D" id="3.30.565.10">
    <property type="entry name" value="Histidine kinase-like ATPase, C-terminal domain"/>
    <property type="match status" value="1"/>
</dbReference>
<dbReference type="GO" id="GO:0042802">
    <property type="term" value="F:identical protein binding"/>
    <property type="evidence" value="ECO:0007669"/>
    <property type="project" value="TreeGrafter"/>
</dbReference>
<feature type="transmembrane region" description="Helical" evidence="1">
    <location>
        <begin position="6"/>
        <end position="21"/>
    </location>
</feature>
<dbReference type="InterPro" id="IPR032834">
    <property type="entry name" value="NatK-like_C"/>
</dbReference>
<dbReference type="RefSeq" id="WP_104438728.1">
    <property type="nucleotide sequence ID" value="NZ_PTJA01000012.1"/>
</dbReference>
<proteinExistence type="predicted"/>
<dbReference type="CDD" id="cd16935">
    <property type="entry name" value="HATPase_AgrC-ComD-like"/>
    <property type="match status" value="1"/>
</dbReference>
<name>A0A2S6HNV5_9FIRM</name>
<dbReference type="PANTHER" id="PTHR40448:SF1">
    <property type="entry name" value="TWO-COMPONENT SENSOR HISTIDINE KINASE"/>
    <property type="match status" value="1"/>
</dbReference>
<evidence type="ECO:0000313" key="4">
    <source>
        <dbReference type="Proteomes" id="UP000237749"/>
    </source>
</evidence>
<dbReference type="AlphaFoldDB" id="A0A2S6HNV5"/>
<keyword evidence="1" id="KW-0472">Membrane</keyword>
<dbReference type="EMBL" id="PTJA01000012">
    <property type="protein sequence ID" value="PPK79043.1"/>
    <property type="molecule type" value="Genomic_DNA"/>
</dbReference>
<dbReference type="OrthoDB" id="358728at2"/>
<sequence length="442" mass="51764">MQYFIYISLMMLYDIYILHYFRRMFHARHEGFGYYFAAAAFNLTVTIFAYRYLDHRIAVFLMMLSVNIIIYVLFYVNWLQTTYAGSLYIFSLYSSRGIVCSLYSIFLKQSIIQVLSNPVYYMWIFVLSIFLSLLIFQITRKVTVPDSKARPALYNMGQLQFVVVYIIFQLLFLMLVNDGRSYETVQLWFTYLYLGSCVIGKLYLEFAFHHTARVSELIEYELNTNKMKEQLSRQLRHYQSYSRFTESFKLFRHDYEKLMGSVKFLLNQKEYDKAAKMLDDIHVTMKKEVLVHKTYSDHILLDAILQDAANSCEDLEIQFTACACLPSDISASDMDVVCIFSNIVDNAIEACSQLKEEKRFIEITSRGTREWAIIEIVNSFDGTLIESAGELKTRKDNKISHGFGLQIIRRTTESLGGLLYLEPEAEKRIFKIKVCIPRLLQS</sequence>
<organism evidence="3 4">
    <name type="scientific">Lacrimispora xylanisolvens</name>
    <dbReference type="NCBI Taxonomy" id="384636"/>
    <lineage>
        <taxon>Bacteria</taxon>
        <taxon>Bacillati</taxon>
        <taxon>Bacillota</taxon>
        <taxon>Clostridia</taxon>
        <taxon>Lachnospirales</taxon>
        <taxon>Lachnospiraceae</taxon>
        <taxon>Lacrimispora</taxon>
    </lineage>
</organism>
<feature type="transmembrane region" description="Helical" evidence="1">
    <location>
        <begin position="88"/>
        <end position="107"/>
    </location>
</feature>
<reference evidence="3 4" key="1">
    <citation type="submission" date="2018-02" db="EMBL/GenBank/DDBJ databases">
        <title>Genomic Encyclopedia of Archaeal and Bacterial Type Strains, Phase II (KMG-II): from individual species to whole genera.</title>
        <authorList>
            <person name="Goeker M."/>
        </authorList>
    </citation>
    <scope>NUCLEOTIDE SEQUENCE [LARGE SCALE GENOMIC DNA]</scope>
    <source>
        <strain evidence="3 4">DSM 3808</strain>
    </source>
</reference>
<comment type="caution">
    <text evidence="3">The sequence shown here is derived from an EMBL/GenBank/DDBJ whole genome shotgun (WGS) entry which is preliminary data.</text>
</comment>
<evidence type="ECO:0000256" key="1">
    <source>
        <dbReference type="SAM" id="Phobius"/>
    </source>
</evidence>
<feature type="domain" description="Sensor histidine kinase NatK-like C-terminal" evidence="2">
    <location>
        <begin position="334"/>
        <end position="437"/>
    </location>
</feature>
<accession>A0A2S6HNV5</accession>
<feature type="transmembrane region" description="Helical" evidence="1">
    <location>
        <begin position="159"/>
        <end position="176"/>
    </location>
</feature>
<evidence type="ECO:0000259" key="2">
    <source>
        <dbReference type="Pfam" id="PF14501"/>
    </source>
</evidence>